<proteinExistence type="predicted"/>
<keyword evidence="3" id="KW-1185">Reference proteome</keyword>
<dbReference type="AlphaFoldDB" id="A0AAW0AE53"/>
<feature type="region of interest" description="Disordered" evidence="1">
    <location>
        <begin position="1"/>
        <end position="27"/>
    </location>
</feature>
<accession>A0AAW0AE53</accession>
<reference evidence="2 3" key="1">
    <citation type="journal article" date="2024" name="J Genomics">
        <title>Draft genome sequencing and assembly of Favolaschia claudopus CIRM-BRFM 2984 isolated from oak limbs.</title>
        <authorList>
            <person name="Navarro D."/>
            <person name="Drula E."/>
            <person name="Chaduli D."/>
            <person name="Cazenave R."/>
            <person name="Ahrendt S."/>
            <person name="Wang J."/>
            <person name="Lipzen A."/>
            <person name="Daum C."/>
            <person name="Barry K."/>
            <person name="Grigoriev I.V."/>
            <person name="Favel A."/>
            <person name="Rosso M.N."/>
            <person name="Martin F."/>
        </authorList>
    </citation>
    <scope>NUCLEOTIDE SEQUENCE [LARGE SCALE GENOMIC DNA]</scope>
    <source>
        <strain evidence="2 3">CIRM-BRFM 2984</strain>
    </source>
</reference>
<name>A0AAW0AE53_9AGAR</name>
<organism evidence="2 3">
    <name type="scientific">Favolaschia claudopus</name>
    <dbReference type="NCBI Taxonomy" id="2862362"/>
    <lineage>
        <taxon>Eukaryota</taxon>
        <taxon>Fungi</taxon>
        <taxon>Dikarya</taxon>
        <taxon>Basidiomycota</taxon>
        <taxon>Agaricomycotina</taxon>
        <taxon>Agaricomycetes</taxon>
        <taxon>Agaricomycetidae</taxon>
        <taxon>Agaricales</taxon>
        <taxon>Marasmiineae</taxon>
        <taxon>Mycenaceae</taxon>
        <taxon>Favolaschia</taxon>
    </lineage>
</organism>
<comment type="caution">
    <text evidence="2">The sequence shown here is derived from an EMBL/GenBank/DDBJ whole genome shotgun (WGS) entry which is preliminary data.</text>
</comment>
<sequence length="143" mass="15599">MQSDAMTRLSAPAQIRNRRPAASSTNFSRSVAPACKVGLTKQVAKSSLLDKRAGLVRRVASSSPRLPQPHRIIACKPRSFKGTIMIRIRIQPFGSYSETESAVPQIAATWWFEAQVHRRGFARLGGVGGEVALGIRIADLVVF</sequence>
<evidence type="ECO:0000313" key="2">
    <source>
        <dbReference type="EMBL" id="KAK7007274.1"/>
    </source>
</evidence>
<evidence type="ECO:0000256" key="1">
    <source>
        <dbReference type="SAM" id="MobiDB-lite"/>
    </source>
</evidence>
<protein>
    <submittedName>
        <fullName evidence="2">Uncharacterized protein</fullName>
    </submittedName>
</protein>
<evidence type="ECO:0000313" key="3">
    <source>
        <dbReference type="Proteomes" id="UP001362999"/>
    </source>
</evidence>
<dbReference type="Proteomes" id="UP001362999">
    <property type="component" value="Unassembled WGS sequence"/>
</dbReference>
<gene>
    <name evidence="2" type="ORF">R3P38DRAFT_3366378</name>
</gene>
<dbReference type="EMBL" id="JAWWNJ010000072">
    <property type="protein sequence ID" value="KAK7007274.1"/>
    <property type="molecule type" value="Genomic_DNA"/>
</dbReference>